<accession>A0A2T7A2L7</accession>
<gene>
    <name evidence="2" type="ORF">B9Z19DRAFT_1121376</name>
</gene>
<reference evidence="2 3" key="1">
    <citation type="submission" date="2017-04" db="EMBL/GenBank/DDBJ databases">
        <title>Draft genome sequence of Tuber borchii Vittad., a whitish edible truffle.</title>
        <authorList>
            <consortium name="DOE Joint Genome Institute"/>
            <person name="Murat C."/>
            <person name="Kuo A."/>
            <person name="Barry K.W."/>
            <person name="Clum A."/>
            <person name="Dockter R.B."/>
            <person name="Fauchery L."/>
            <person name="Iotti M."/>
            <person name="Kohler A."/>
            <person name="Labutti K."/>
            <person name="Lindquist E.A."/>
            <person name="Lipzen A."/>
            <person name="Ohm R.A."/>
            <person name="Wang M."/>
            <person name="Grigoriev I.V."/>
            <person name="Zambonelli A."/>
            <person name="Martin F.M."/>
        </authorList>
    </citation>
    <scope>NUCLEOTIDE SEQUENCE [LARGE SCALE GENOMIC DNA]</scope>
    <source>
        <strain evidence="2 3">Tbo3840</strain>
    </source>
</reference>
<feature type="compositionally biased region" description="Basic and acidic residues" evidence="1">
    <location>
        <begin position="47"/>
        <end position="65"/>
    </location>
</feature>
<comment type="caution">
    <text evidence="2">The sequence shown here is derived from an EMBL/GenBank/DDBJ whole genome shotgun (WGS) entry which is preliminary data.</text>
</comment>
<evidence type="ECO:0000313" key="3">
    <source>
        <dbReference type="Proteomes" id="UP000244722"/>
    </source>
</evidence>
<dbReference type="EMBL" id="NESQ01000035">
    <property type="protein sequence ID" value="PUU81969.1"/>
    <property type="molecule type" value="Genomic_DNA"/>
</dbReference>
<keyword evidence="3" id="KW-1185">Reference proteome</keyword>
<evidence type="ECO:0000313" key="2">
    <source>
        <dbReference type="EMBL" id="PUU81969.1"/>
    </source>
</evidence>
<feature type="compositionally biased region" description="Polar residues" evidence="1">
    <location>
        <begin position="32"/>
        <end position="46"/>
    </location>
</feature>
<name>A0A2T7A2L7_TUBBO</name>
<organism evidence="2 3">
    <name type="scientific">Tuber borchii</name>
    <name type="common">White truffle</name>
    <dbReference type="NCBI Taxonomy" id="42251"/>
    <lineage>
        <taxon>Eukaryota</taxon>
        <taxon>Fungi</taxon>
        <taxon>Dikarya</taxon>
        <taxon>Ascomycota</taxon>
        <taxon>Pezizomycotina</taxon>
        <taxon>Pezizomycetes</taxon>
        <taxon>Pezizales</taxon>
        <taxon>Tuberaceae</taxon>
        <taxon>Tuber</taxon>
    </lineage>
</organism>
<dbReference type="Proteomes" id="UP000244722">
    <property type="component" value="Unassembled WGS sequence"/>
</dbReference>
<evidence type="ECO:0000256" key="1">
    <source>
        <dbReference type="SAM" id="MobiDB-lite"/>
    </source>
</evidence>
<sequence length="107" mass="11768">MHMPSATHSTPTSAMAKSSTVNSVFLYRNNGGHRSNSAISNPMENSPSKDQHQRPSHARDKERETTSNTTSTCAKAPDTTFREPEHHHHTPSLPPLLVSIPHPPDPK</sequence>
<feature type="region of interest" description="Disordered" evidence="1">
    <location>
        <begin position="25"/>
        <end position="107"/>
    </location>
</feature>
<dbReference type="AlphaFoldDB" id="A0A2T7A2L7"/>
<protein>
    <submittedName>
        <fullName evidence="2">Uncharacterized protein</fullName>
    </submittedName>
</protein>
<proteinExistence type="predicted"/>